<keyword evidence="2" id="KW-0067">ATP-binding</keyword>
<dbReference type="SMART" id="SM00487">
    <property type="entry name" value="DEXDc"/>
    <property type="match status" value="1"/>
</dbReference>
<dbReference type="EMBL" id="LCBL01000002">
    <property type="protein sequence ID" value="KKS09438.1"/>
    <property type="molecule type" value="Genomic_DNA"/>
</dbReference>
<dbReference type="GO" id="GO:0000403">
    <property type="term" value="F:Y-form DNA binding"/>
    <property type="evidence" value="ECO:0007669"/>
    <property type="project" value="TreeGrafter"/>
</dbReference>
<evidence type="ECO:0000259" key="1">
    <source>
        <dbReference type="PROSITE" id="PS51192"/>
    </source>
</evidence>
<dbReference type="InterPro" id="IPR014001">
    <property type="entry name" value="Helicase_ATP-bd"/>
</dbReference>
<dbReference type="GO" id="GO:0036121">
    <property type="term" value="F:double-stranded DNA helicase activity"/>
    <property type="evidence" value="ECO:0007669"/>
    <property type="project" value="TreeGrafter"/>
</dbReference>
<dbReference type="PROSITE" id="PS51192">
    <property type="entry name" value="HELICASE_ATP_BIND_1"/>
    <property type="match status" value="1"/>
</dbReference>
<keyword evidence="2" id="KW-0547">Nucleotide-binding</keyword>
<dbReference type="SUPFAM" id="SSF52540">
    <property type="entry name" value="P-loop containing nucleoside triphosphate hydrolases"/>
    <property type="match status" value="2"/>
</dbReference>
<dbReference type="InterPro" id="IPR006935">
    <property type="entry name" value="Helicase/UvrB_N"/>
</dbReference>
<evidence type="ECO:0000313" key="3">
    <source>
        <dbReference type="Proteomes" id="UP000033869"/>
    </source>
</evidence>
<dbReference type="PANTHER" id="PTHR47396">
    <property type="entry name" value="TYPE I RESTRICTION ENZYME ECOKI R PROTEIN"/>
    <property type="match status" value="1"/>
</dbReference>
<dbReference type="InterPro" id="IPR027417">
    <property type="entry name" value="P-loop_NTPase"/>
</dbReference>
<dbReference type="GO" id="GO:0061749">
    <property type="term" value="F:forked DNA-dependent helicase activity"/>
    <property type="evidence" value="ECO:0007669"/>
    <property type="project" value="TreeGrafter"/>
</dbReference>
<dbReference type="CDD" id="cd18785">
    <property type="entry name" value="SF2_C"/>
    <property type="match status" value="1"/>
</dbReference>
<dbReference type="Pfam" id="PF04851">
    <property type="entry name" value="ResIII"/>
    <property type="match status" value="1"/>
</dbReference>
<keyword evidence="2" id="KW-0378">Hydrolase</keyword>
<feature type="domain" description="Helicase ATP-binding" evidence="1">
    <location>
        <begin position="25"/>
        <end position="213"/>
    </location>
</feature>
<dbReference type="GO" id="GO:0016787">
    <property type="term" value="F:hydrolase activity"/>
    <property type="evidence" value="ECO:0007669"/>
    <property type="project" value="InterPro"/>
</dbReference>
<dbReference type="GO" id="GO:0005524">
    <property type="term" value="F:ATP binding"/>
    <property type="evidence" value="ECO:0007669"/>
    <property type="project" value="InterPro"/>
</dbReference>
<dbReference type="AlphaFoldDB" id="A0A0G0Z8R4"/>
<organism evidence="2 3">
    <name type="scientific">candidate division CPR2 bacterium GW2011_GWC1_41_48</name>
    <dbReference type="NCBI Taxonomy" id="1618344"/>
    <lineage>
        <taxon>Bacteria</taxon>
        <taxon>Bacteria division CPR2</taxon>
    </lineage>
</organism>
<dbReference type="PANTHER" id="PTHR47396:SF1">
    <property type="entry name" value="ATP-DEPENDENT HELICASE IRC3-RELATED"/>
    <property type="match status" value="1"/>
</dbReference>
<protein>
    <submittedName>
        <fullName evidence="2">DNA/RNA helicase, superfamily II</fullName>
    </submittedName>
</protein>
<evidence type="ECO:0000313" key="2">
    <source>
        <dbReference type="EMBL" id="KKS09438.1"/>
    </source>
</evidence>
<dbReference type="Gene3D" id="3.40.50.300">
    <property type="entry name" value="P-loop containing nucleotide triphosphate hydrolases"/>
    <property type="match status" value="2"/>
</dbReference>
<gene>
    <name evidence="2" type="ORF">UU65_C0002G0216</name>
</gene>
<dbReference type="InterPro" id="IPR050742">
    <property type="entry name" value="Helicase_Restrict-Modif_Enz"/>
</dbReference>
<dbReference type="PATRIC" id="fig|1618344.3.peg.553"/>
<dbReference type="Proteomes" id="UP000033869">
    <property type="component" value="Unassembled WGS sequence"/>
</dbReference>
<proteinExistence type="predicted"/>
<name>A0A0G0Z8R4_UNCC2</name>
<comment type="caution">
    <text evidence="2">The sequence shown here is derived from an EMBL/GenBank/DDBJ whole genome shotgun (WGS) entry which is preliminary data.</text>
</comment>
<accession>A0A0G0Z8R4</accession>
<reference evidence="2 3" key="1">
    <citation type="journal article" date="2015" name="Nature">
        <title>rRNA introns, odd ribosomes, and small enigmatic genomes across a large radiation of phyla.</title>
        <authorList>
            <person name="Brown C.T."/>
            <person name="Hug L.A."/>
            <person name="Thomas B.C."/>
            <person name="Sharon I."/>
            <person name="Castelle C.J."/>
            <person name="Singh A."/>
            <person name="Wilkins M.J."/>
            <person name="Williams K.H."/>
            <person name="Banfield J.F."/>
        </authorList>
    </citation>
    <scope>NUCLEOTIDE SEQUENCE [LARGE SCALE GENOMIC DNA]</scope>
</reference>
<keyword evidence="2" id="KW-0347">Helicase</keyword>
<sequence length="792" mass="92250">MKQFNPLQFQRETIDKLSDIFVKLWKEDGRALPIVLKSPTGSGKTFMAANLIRSLNHLPQWQEEKSFIWITFSDDLSMQSKKKFEEYFENNLENNLLTVNEINKGKLSNNDIIFLNWQKIVSKSAETRVLRRPDEEIMRKEKGAYWEDFIDGTQADEREIILIIDEAHKNKGTTLAKEVIDYINPKIILHVTATPSKEDALEAYELGSMINVDRKEVVEEGLIKEKIVIQTEEDLERHQGQDFDKVLLDLGIQKRNELKEELKSLGKDINPLMLIQLPNDDNKLIEMAKETKESVVCDYLKEVGIPETKIAKWFDGRQENMDLITENDSDVEVMLFKQAAGTGWDCPRASVLIMFREIKSNTFYTQTVGRILRMPEPELKEDYKNNENLRTGHLYTNYKRNEVEIPDQSARNKPFVNFSNIKEGVKNISLQSEYISRVDYGDIPRSYKFQKGFIDSMNRYFGITQDDILGKAQRKLENKGIDLDGKLTNQIIVNAKFEDFDHLNYEFSKQGKDLEIEMSTNDVEKTFNYICYQLLQEQDNEKAKYTNIARSWSTIKSAIRVWLNHTVSENSDHFYRIFVKDINKGASSKFRPAITQALIDFKPLCEQIINERKVAHEQKEAPIFSIQGQYSFTEDYEEISQKICALGKFYLPKKDFKGKKNELDFKDYIDNLDDSIDWWFKNGDYGKSYYAIKYFNSTDNKEALFYPDWIILFKDGRIGIFDTKEGETAKSQETKDKAGALAQKLNDFGSGYVGGIVVKVSGIWYYNDTSSYDFRDGNIEQDKNWKRFEELL</sequence>